<evidence type="ECO:0000256" key="5">
    <source>
        <dbReference type="ARBA" id="ARBA00022989"/>
    </source>
</evidence>
<name>A0A2A9E4D0_9MICO</name>
<dbReference type="InterPro" id="IPR038354">
    <property type="entry name" value="VKOR_sf"/>
</dbReference>
<comment type="similarity">
    <text evidence="2">Belongs to the VKOR family.</text>
</comment>
<evidence type="ECO:0000313" key="12">
    <source>
        <dbReference type="EMBL" id="PFG33704.1"/>
    </source>
</evidence>
<evidence type="ECO:0000256" key="7">
    <source>
        <dbReference type="ARBA" id="ARBA00023136"/>
    </source>
</evidence>
<dbReference type="InterPro" id="IPR041714">
    <property type="entry name" value="VKOR_Actinobacteria"/>
</dbReference>
<feature type="transmembrane region" description="Helical" evidence="10">
    <location>
        <begin position="156"/>
        <end position="180"/>
    </location>
</feature>
<feature type="domain" description="Vitamin K epoxide reductase" evidence="11">
    <location>
        <begin position="40"/>
        <end position="181"/>
    </location>
</feature>
<gene>
    <name evidence="12" type="ORF">ATL42_1591</name>
</gene>
<evidence type="ECO:0000313" key="13">
    <source>
        <dbReference type="Proteomes" id="UP000225548"/>
    </source>
</evidence>
<dbReference type="Proteomes" id="UP000225548">
    <property type="component" value="Unassembled WGS sequence"/>
</dbReference>
<keyword evidence="6" id="KW-0560">Oxidoreductase</keyword>
<dbReference type="GO" id="GO:0016020">
    <property type="term" value="C:membrane"/>
    <property type="evidence" value="ECO:0007669"/>
    <property type="project" value="UniProtKB-SubCell"/>
</dbReference>
<feature type="transmembrane region" description="Helical" evidence="10">
    <location>
        <begin position="207"/>
        <end position="226"/>
    </location>
</feature>
<evidence type="ECO:0000256" key="10">
    <source>
        <dbReference type="SAM" id="Phobius"/>
    </source>
</evidence>
<dbReference type="CDD" id="cd12922">
    <property type="entry name" value="VKOR_5"/>
    <property type="match status" value="1"/>
</dbReference>
<dbReference type="RefSeq" id="WP_098454876.1">
    <property type="nucleotide sequence ID" value="NZ_PDJG01000001.1"/>
</dbReference>
<keyword evidence="9" id="KW-0676">Redox-active center</keyword>
<feature type="transmembrane region" description="Helical" evidence="10">
    <location>
        <begin position="41"/>
        <end position="61"/>
    </location>
</feature>
<dbReference type="InterPro" id="IPR012932">
    <property type="entry name" value="VKOR"/>
</dbReference>
<evidence type="ECO:0000256" key="1">
    <source>
        <dbReference type="ARBA" id="ARBA00004141"/>
    </source>
</evidence>
<keyword evidence="5 10" id="KW-1133">Transmembrane helix</keyword>
<dbReference type="SMART" id="SM00756">
    <property type="entry name" value="VKc"/>
    <property type="match status" value="1"/>
</dbReference>
<keyword evidence="7 10" id="KW-0472">Membrane</keyword>
<feature type="transmembrane region" description="Helical" evidence="10">
    <location>
        <begin position="73"/>
        <end position="91"/>
    </location>
</feature>
<sequence>MPDDDLTTLDPNEAEELTLLEEELEVERALLELRGFRHSDLWIFGTMAASATLSLVAAFVLSYDAVTLAANPAAALSCNINAVLNCGAVGLSWQASLFGFPNAFLGLITEPVVLTIAVAALAGVRFPRWFMFTAQVVYLLGLAFAVWLFSQSMWVIGAVCPWCLVITVSTSLVFLTLLHFNVREDNLYLPARAQARVTGWVRNDYDLYAGIVWVGILLGLVVMKYGERLLG</sequence>
<organism evidence="12 13">
    <name type="scientific">Sanguibacter antarcticus</name>
    <dbReference type="NCBI Taxonomy" id="372484"/>
    <lineage>
        <taxon>Bacteria</taxon>
        <taxon>Bacillati</taxon>
        <taxon>Actinomycetota</taxon>
        <taxon>Actinomycetes</taxon>
        <taxon>Micrococcales</taxon>
        <taxon>Sanguibacteraceae</taxon>
        <taxon>Sanguibacter</taxon>
    </lineage>
</organism>
<keyword evidence="3 10" id="KW-0812">Transmembrane</keyword>
<evidence type="ECO:0000256" key="4">
    <source>
        <dbReference type="ARBA" id="ARBA00022719"/>
    </source>
</evidence>
<evidence type="ECO:0000259" key="11">
    <source>
        <dbReference type="SMART" id="SM00756"/>
    </source>
</evidence>
<comment type="subcellular location">
    <subcellularLocation>
        <location evidence="1">Membrane</location>
        <topology evidence="1">Multi-pass membrane protein</topology>
    </subcellularLocation>
</comment>
<dbReference type="GO" id="GO:0048038">
    <property type="term" value="F:quinone binding"/>
    <property type="evidence" value="ECO:0007669"/>
    <property type="project" value="UniProtKB-KW"/>
</dbReference>
<keyword evidence="8" id="KW-1015">Disulfide bond</keyword>
<keyword evidence="13" id="KW-1185">Reference proteome</keyword>
<comment type="caution">
    <text evidence="12">The sequence shown here is derived from an EMBL/GenBank/DDBJ whole genome shotgun (WGS) entry which is preliminary data.</text>
</comment>
<protein>
    <submittedName>
        <fullName evidence="12">Putative membrane protein</fullName>
    </submittedName>
</protein>
<keyword evidence="4" id="KW-0874">Quinone</keyword>
<dbReference type="Gene3D" id="1.20.1440.130">
    <property type="entry name" value="VKOR domain"/>
    <property type="match status" value="1"/>
</dbReference>
<dbReference type="AlphaFoldDB" id="A0A2A9E4D0"/>
<evidence type="ECO:0000256" key="8">
    <source>
        <dbReference type="ARBA" id="ARBA00023157"/>
    </source>
</evidence>
<evidence type="ECO:0000256" key="2">
    <source>
        <dbReference type="ARBA" id="ARBA00006214"/>
    </source>
</evidence>
<dbReference type="OrthoDB" id="9783799at2"/>
<dbReference type="EMBL" id="PDJG01000001">
    <property type="protein sequence ID" value="PFG33704.1"/>
    <property type="molecule type" value="Genomic_DNA"/>
</dbReference>
<evidence type="ECO:0000256" key="3">
    <source>
        <dbReference type="ARBA" id="ARBA00022692"/>
    </source>
</evidence>
<proteinExistence type="inferred from homology"/>
<evidence type="ECO:0000256" key="6">
    <source>
        <dbReference type="ARBA" id="ARBA00023002"/>
    </source>
</evidence>
<reference evidence="12 13" key="1">
    <citation type="submission" date="2017-10" db="EMBL/GenBank/DDBJ databases">
        <title>Sequencing the genomes of 1000 actinobacteria strains.</title>
        <authorList>
            <person name="Klenk H.-P."/>
        </authorList>
    </citation>
    <scope>NUCLEOTIDE SEQUENCE [LARGE SCALE GENOMIC DNA]</scope>
    <source>
        <strain evidence="12 13">DSM 18966</strain>
    </source>
</reference>
<dbReference type="GO" id="GO:0016491">
    <property type="term" value="F:oxidoreductase activity"/>
    <property type="evidence" value="ECO:0007669"/>
    <property type="project" value="UniProtKB-KW"/>
</dbReference>
<feature type="transmembrane region" description="Helical" evidence="10">
    <location>
        <begin position="129"/>
        <end position="149"/>
    </location>
</feature>
<dbReference type="Pfam" id="PF07884">
    <property type="entry name" value="VKOR"/>
    <property type="match status" value="1"/>
</dbReference>
<accession>A0A2A9E4D0</accession>
<feature type="transmembrane region" description="Helical" evidence="10">
    <location>
        <begin position="103"/>
        <end position="123"/>
    </location>
</feature>
<evidence type="ECO:0000256" key="9">
    <source>
        <dbReference type="ARBA" id="ARBA00023284"/>
    </source>
</evidence>